<evidence type="ECO:0000256" key="3">
    <source>
        <dbReference type="ARBA" id="ARBA00023004"/>
    </source>
</evidence>
<dbReference type="PANTHER" id="PTHR21496:SF23">
    <property type="entry name" value="3-PHENYLPROPIONATE_CINNAMIC ACID DIOXYGENASE FERREDOXIN SUBUNIT"/>
    <property type="match status" value="1"/>
</dbReference>
<accession>A0A6B0YND8</accession>
<dbReference type="InterPro" id="IPR017941">
    <property type="entry name" value="Rieske_2Fe-2S"/>
</dbReference>
<dbReference type="GO" id="GO:0004497">
    <property type="term" value="F:monooxygenase activity"/>
    <property type="evidence" value="ECO:0007669"/>
    <property type="project" value="UniProtKB-ARBA"/>
</dbReference>
<organism evidence="6">
    <name type="scientific">Caldilineaceae bacterium SB0664_bin_27</name>
    <dbReference type="NCBI Taxonomy" id="2605260"/>
    <lineage>
        <taxon>Bacteria</taxon>
        <taxon>Bacillati</taxon>
        <taxon>Chloroflexota</taxon>
        <taxon>Caldilineae</taxon>
        <taxon>Caldilineales</taxon>
        <taxon>Caldilineaceae</taxon>
    </lineage>
</organism>
<evidence type="ECO:0000313" key="6">
    <source>
        <dbReference type="EMBL" id="MXY92450.1"/>
    </source>
</evidence>
<evidence type="ECO:0000256" key="1">
    <source>
        <dbReference type="ARBA" id="ARBA00022714"/>
    </source>
</evidence>
<sequence>MTPEKQSSSRTRTQRKISVAPLSDFPPGTRMEVKVGRVLIAVFNVDGEFFALFGRCPHQSAPLSRGRLQGTVVCNADTCWETQWAHEGEVLVCPGHGMEYNIRSGKAFGYDLKLRTYEVVVEDGQVIVVM</sequence>
<keyword evidence="3" id="KW-0408">Iron</keyword>
<protein>
    <submittedName>
        <fullName evidence="6">Rieske 2Fe-2S domain-containing protein</fullName>
    </submittedName>
</protein>
<dbReference type="GO" id="GO:0016705">
    <property type="term" value="F:oxidoreductase activity, acting on paired donors, with incorporation or reduction of molecular oxygen"/>
    <property type="evidence" value="ECO:0007669"/>
    <property type="project" value="UniProtKB-ARBA"/>
</dbReference>
<dbReference type="EMBL" id="VXRG01000034">
    <property type="protein sequence ID" value="MXY92450.1"/>
    <property type="molecule type" value="Genomic_DNA"/>
</dbReference>
<dbReference type="SUPFAM" id="SSF50022">
    <property type="entry name" value="ISP domain"/>
    <property type="match status" value="1"/>
</dbReference>
<evidence type="ECO:0000256" key="2">
    <source>
        <dbReference type="ARBA" id="ARBA00022723"/>
    </source>
</evidence>
<dbReference type="GO" id="GO:0046872">
    <property type="term" value="F:metal ion binding"/>
    <property type="evidence" value="ECO:0007669"/>
    <property type="project" value="UniProtKB-KW"/>
</dbReference>
<proteinExistence type="predicted"/>
<keyword evidence="4" id="KW-0411">Iron-sulfur</keyword>
<reference evidence="6" key="1">
    <citation type="submission" date="2019-09" db="EMBL/GenBank/DDBJ databases">
        <title>Characterisation of the sponge microbiome using genome-centric metagenomics.</title>
        <authorList>
            <person name="Engelberts J.P."/>
            <person name="Robbins S.J."/>
            <person name="De Goeij J.M."/>
            <person name="Aranda M."/>
            <person name="Bell S.C."/>
            <person name="Webster N.S."/>
        </authorList>
    </citation>
    <scope>NUCLEOTIDE SEQUENCE</scope>
    <source>
        <strain evidence="6">SB0664_bin_27</strain>
    </source>
</reference>
<dbReference type="GO" id="GO:0051537">
    <property type="term" value="F:2 iron, 2 sulfur cluster binding"/>
    <property type="evidence" value="ECO:0007669"/>
    <property type="project" value="UniProtKB-KW"/>
</dbReference>
<name>A0A6B0YND8_9CHLR</name>
<dbReference type="Gene3D" id="2.102.10.10">
    <property type="entry name" value="Rieske [2Fe-2S] iron-sulphur domain"/>
    <property type="match status" value="1"/>
</dbReference>
<dbReference type="InterPro" id="IPR036922">
    <property type="entry name" value="Rieske_2Fe-2S_sf"/>
</dbReference>
<dbReference type="AlphaFoldDB" id="A0A6B0YND8"/>
<comment type="caution">
    <text evidence="6">The sequence shown here is derived from an EMBL/GenBank/DDBJ whole genome shotgun (WGS) entry which is preliminary data.</text>
</comment>
<evidence type="ECO:0000259" key="5">
    <source>
        <dbReference type="PROSITE" id="PS51296"/>
    </source>
</evidence>
<gene>
    <name evidence="6" type="ORF">F4Y42_03275</name>
</gene>
<keyword evidence="2" id="KW-0479">Metal-binding</keyword>
<dbReference type="PANTHER" id="PTHR21496">
    <property type="entry name" value="FERREDOXIN-RELATED"/>
    <property type="match status" value="1"/>
</dbReference>
<dbReference type="PROSITE" id="PS51296">
    <property type="entry name" value="RIESKE"/>
    <property type="match status" value="1"/>
</dbReference>
<dbReference type="Pfam" id="PF00355">
    <property type="entry name" value="Rieske"/>
    <property type="match status" value="1"/>
</dbReference>
<feature type="domain" description="Rieske" evidence="5">
    <location>
        <begin position="17"/>
        <end position="128"/>
    </location>
</feature>
<keyword evidence="1" id="KW-0001">2Fe-2S</keyword>
<evidence type="ECO:0000256" key="4">
    <source>
        <dbReference type="ARBA" id="ARBA00023014"/>
    </source>
</evidence>